<dbReference type="Proteomes" id="UP000006503">
    <property type="component" value="Chromosome"/>
</dbReference>
<dbReference type="GO" id="GO:0030288">
    <property type="term" value="C:outer membrane-bounded periplasmic space"/>
    <property type="evidence" value="ECO:0007669"/>
    <property type="project" value="InterPro"/>
</dbReference>
<dbReference type="Pfam" id="PF02753">
    <property type="entry name" value="PapD_C"/>
    <property type="match status" value="1"/>
</dbReference>
<dbReference type="SUPFAM" id="SSF49584">
    <property type="entry name" value="Periplasmic chaperone C-domain"/>
    <property type="match status" value="1"/>
</dbReference>
<dbReference type="PRINTS" id="PR00969">
    <property type="entry name" value="CHAPERONPILI"/>
</dbReference>
<keyword evidence="4" id="KW-0574">Periplasm</keyword>
<accession>I7C2Q4</accession>
<evidence type="ECO:0000256" key="6">
    <source>
        <dbReference type="SAM" id="SignalP"/>
    </source>
</evidence>
<evidence type="ECO:0000313" key="9">
    <source>
        <dbReference type="EMBL" id="AFO47361.1"/>
    </source>
</evidence>
<dbReference type="PANTHER" id="PTHR30251">
    <property type="entry name" value="PILUS ASSEMBLY CHAPERONE"/>
    <property type="match status" value="1"/>
</dbReference>
<comment type="similarity">
    <text evidence="2">Belongs to the periplasmic pilus chaperone family.</text>
</comment>
<evidence type="ECO:0000256" key="2">
    <source>
        <dbReference type="ARBA" id="ARBA00007399"/>
    </source>
</evidence>
<gene>
    <name evidence="9" type="ordered locus">T1E_1506</name>
</gene>
<dbReference type="InterPro" id="IPR008962">
    <property type="entry name" value="PapD-like_sf"/>
</dbReference>
<dbReference type="InterPro" id="IPR050643">
    <property type="entry name" value="Periplasmic_pilus_chap"/>
</dbReference>
<feature type="domain" description="Pili assembly chaperone N-terminal" evidence="7">
    <location>
        <begin position="43"/>
        <end position="159"/>
    </location>
</feature>
<evidence type="ECO:0000256" key="5">
    <source>
        <dbReference type="ARBA" id="ARBA00023186"/>
    </source>
</evidence>
<evidence type="ECO:0000259" key="7">
    <source>
        <dbReference type="Pfam" id="PF00345"/>
    </source>
</evidence>
<dbReference type="InterPro" id="IPR013783">
    <property type="entry name" value="Ig-like_fold"/>
</dbReference>
<keyword evidence="3 6" id="KW-0732">Signal</keyword>
<proteinExistence type="inferred from homology"/>
<feature type="domain" description="Pili assembly chaperone C-terminal" evidence="8">
    <location>
        <begin position="185"/>
        <end position="247"/>
    </location>
</feature>
<dbReference type="HOGENOM" id="CLU_070768_0_2_6"/>
<dbReference type="InterPro" id="IPR016147">
    <property type="entry name" value="Pili_assmbl_chaperone_N"/>
</dbReference>
<evidence type="ECO:0000256" key="4">
    <source>
        <dbReference type="ARBA" id="ARBA00022764"/>
    </source>
</evidence>
<dbReference type="EMBL" id="CP003734">
    <property type="protein sequence ID" value="AFO47361.1"/>
    <property type="molecule type" value="Genomic_DNA"/>
</dbReference>
<dbReference type="SUPFAM" id="SSF49354">
    <property type="entry name" value="PapD-like"/>
    <property type="match status" value="1"/>
</dbReference>
<dbReference type="Pfam" id="PF00345">
    <property type="entry name" value="PapD_N"/>
    <property type="match status" value="1"/>
</dbReference>
<evidence type="ECO:0000259" key="8">
    <source>
        <dbReference type="Pfam" id="PF02753"/>
    </source>
</evidence>
<comment type="subcellular location">
    <subcellularLocation>
        <location evidence="1">Periplasm</location>
    </subcellularLocation>
</comment>
<feature type="signal peptide" evidence="6">
    <location>
        <begin position="1"/>
        <end position="41"/>
    </location>
</feature>
<dbReference type="AlphaFoldDB" id="I7C2Q4"/>
<evidence type="ECO:0000256" key="1">
    <source>
        <dbReference type="ARBA" id="ARBA00004418"/>
    </source>
</evidence>
<protein>
    <submittedName>
        <fullName evidence="9">Pili assembly chaperone</fullName>
    </submittedName>
</protein>
<dbReference type="KEGG" id="ppx:T1E_1506"/>
<dbReference type="PANTHER" id="PTHR30251:SF2">
    <property type="entry name" value="FIMBRIAL CHAPERONE YADV-RELATED"/>
    <property type="match status" value="1"/>
</dbReference>
<evidence type="ECO:0000313" key="10">
    <source>
        <dbReference type="Proteomes" id="UP000006503"/>
    </source>
</evidence>
<evidence type="ECO:0000256" key="3">
    <source>
        <dbReference type="ARBA" id="ARBA00022729"/>
    </source>
</evidence>
<dbReference type="GO" id="GO:0071555">
    <property type="term" value="P:cell wall organization"/>
    <property type="evidence" value="ECO:0007669"/>
    <property type="project" value="InterPro"/>
</dbReference>
<dbReference type="InterPro" id="IPR036316">
    <property type="entry name" value="Pili_assmbl_chap_C_dom_sf"/>
</dbReference>
<dbReference type="InterPro" id="IPR001829">
    <property type="entry name" value="Pili_assmbl_chaperone_bac"/>
</dbReference>
<dbReference type="InterPro" id="IPR016148">
    <property type="entry name" value="Pili_assmbl_chaperone_C"/>
</dbReference>
<reference evidence="10" key="1">
    <citation type="journal article" date="2013" name="Microb. Biotechnol.">
        <title>Metabolic potential of the organic-solvent tolerant Pseudomonas putida DOT-T1E deduced from its annotated genome.</title>
        <authorList>
            <person name="Udaondo Z."/>
            <person name="Molina L."/>
            <person name="Daniels C."/>
            <person name="Gomez M.J."/>
            <person name="Molina-Henares M.A."/>
            <person name="Matilla M.A."/>
            <person name="Roca A."/>
            <person name="Fernandez M."/>
            <person name="Duque E."/>
            <person name="Segura A."/>
            <person name="Ramos J.L."/>
        </authorList>
    </citation>
    <scope>NUCLEOTIDE SEQUENCE [LARGE SCALE GENOMIC DNA]</scope>
    <source>
        <strain evidence="10">DOT-T1E</strain>
    </source>
</reference>
<sequence>MRLDAASYPMTNPSTFTIPARVVACACLTLLMLTFSVSSHAALTLNNTRLVFNGDKRSTSVVVRNPSKSIYAVQAWINTDADDNTTSVPFATSPPLFKINPNSEQLLKIIGLPNTLPHDRESLFFFNVQEIPQVSSDTGNQLNIALRTRIKLFYRPHTLKGTPTDHLNSLTFSLSVRNGVEQLVVKNPSPFHITFNRLEVNGQGQQTTLKNTAMLEPFGEKAYPLTGITRASSLQARFSIVNDYGGFTEPLSAPIQLAN</sequence>
<dbReference type="Gene3D" id="2.60.40.10">
    <property type="entry name" value="Immunoglobulins"/>
    <property type="match status" value="2"/>
</dbReference>
<keyword evidence="5" id="KW-0143">Chaperone</keyword>
<organism evidence="9 10">
    <name type="scientific">Pseudomonas putida (strain DOT-T1E)</name>
    <dbReference type="NCBI Taxonomy" id="1196325"/>
    <lineage>
        <taxon>Bacteria</taxon>
        <taxon>Pseudomonadati</taxon>
        <taxon>Pseudomonadota</taxon>
        <taxon>Gammaproteobacteria</taxon>
        <taxon>Pseudomonadales</taxon>
        <taxon>Pseudomonadaceae</taxon>
        <taxon>Pseudomonas</taxon>
    </lineage>
</organism>
<name>I7C2Q4_PSEPT</name>
<dbReference type="PATRIC" id="fig|1196325.3.peg.1506"/>
<feature type="chain" id="PRO_5003708273" evidence="6">
    <location>
        <begin position="42"/>
        <end position="259"/>
    </location>
</feature>